<keyword evidence="1" id="KW-0436">Ligase</keyword>
<dbReference type="GO" id="GO:0005524">
    <property type="term" value="F:ATP binding"/>
    <property type="evidence" value="ECO:0007669"/>
    <property type="project" value="UniProtKB-UniRule"/>
</dbReference>
<dbReference type="PANTHER" id="PTHR43585">
    <property type="entry name" value="FUMIPYRROLE BIOSYNTHESIS PROTEIN C"/>
    <property type="match status" value="1"/>
</dbReference>
<sequence length="416" mass="48166">MTKTKRDIDYKTALIGWSLPSIEAIDQMKRPFVIVGPPGMEDYAKKYDLPYISWDFEDYKKRVSMEEVCDHCEELFHALENENVKLAVPLFEDTVEWAAAINARLQDDPKIFKHSLLFRDKAKMKRRALMGGLKVGVFEEARTKEEVKQFLRRVNEALLKEAEELDPIHVKAFNKAGDVGHRVIRSEQDADQLEEETFPCLLESHLDGVEVSCEVFIHNGKIRFLNITEYIVFGYSMMAPPSPPIEKQRKKIRGAVQALIKAFDIKNGLIHPEFFIDENGSISFIEVAHRIPGGNIFDLIQKTYNFNPYQAHILVSDPNTTDDELNKFFPKEHKFKGHAGSLMVYPRVEKIEKLHVPQELEEHPGFDRHTMFTPVQRKVEESEGFGNPHGVVFFHHDDCDHVKQPLQDYAEYDFFM</sequence>
<proteinExistence type="predicted"/>
<evidence type="ECO:0000313" key="7">
    <source>
        <dbReference type="Proteomes" id="UP000199017"/>
    </source>
</evidence>
<evidence type="ECO:0000256" key="4">
    <source>
        <dbReference type="PROSITE-ProRule" id="PRU00409"/>
    </source>
</evidence>
<dbReference type="Gene3D" id="3.30.470.20">
    <property type="entry name" value="ATP-grasp fold, B domain"/>
    <property type="match status" value="1"/>
</dbReference>
<organism evidence="6 7">
    <name type="scientific">Alteribacillus bidgolensis</name>
    <dbReference type="NCBI Taxonomy" id="930129"/>
    <lineage>
        <taxon>Bacteria</taxon>
        <taxon>Bacillati</taxon>
        <taxon>Bacillota</taxon>
        <taxon>Bacilli</taxon>
        <taxon>Bacillales</taxon>
        <taxon>Bacillaceae</taxon>
        <taxon>Alteribacillus</taxon>
    </lineage>
</organism>
<evidence type="ECO:0000313" key="6">
    <source>
        <dbReference type="EMBL" id="SDI28119.1"/>
    </source>
</evidence>
<keyword evidence="2 4" id="KW-0547">Nucleotide-binding</keyword>
<dbReference type="Pfam" id="PF13535">
    <property type="entry name" value="ATP-grasp_4"/>
    <property type="match status" value="1"/>
</dbReference>
<dbReference type="InterPro" id="IPR052032">
    <property type="entry name" value="ATP-dep_AA_Ligase"/>
</dbReference>
<protein>
    <submittedName>
        <fullName evidence="6">ATP-grasp domain-containing protein</fullName>
    </submittedName>
</protein>
<dbReference type="RefSeq" id="WP_091585042.1">
    <property type="nucleotide sequence ID" value="NZ_FNDU01000006.1"/>
</dbReference>
<dbReference type="PROSITE" id="PS50975">
    <property type="entry name" value="ATP_GRASP"/>
    <property type="match status" value="1"/>
</dbReference>
<accession>A0A1G8JA30</accession>
<name>A0A1G8JA30_9BACI</name>
<dbReference type="OrthoDB" id="2210549at2"/>
<dbReference type="GO" id="GO:0046872">
    <property type="term" value="F:metal ion binding"/>
    <property type="evidence" value="ECO:0007669"/>
    <property type="project" value="InterPro"/>
</dbReference>
<dbReference type="AlphaFoldDB" id="A0A1G8JA30"/>
<dbReference type="InterPro" id="IPR011761">
    <property type="entry name" value="ATP-grasp"/>
</dbReference>
<keyword evidence="3 4" id="KW-0067">ATP-binding</keyword>
<evidence type="ECO:0000259" key="5">
    <source>
        <dbReference type="PROSITE" id="PS50975"/>
    </source>
</evidence>
<dbReference type="STRING" id="930129.SAMN05216352_106120"/>
<evidence type="ECO:0000256" key="3">
    <source>
        <dbReference type="ARBA" id="ARBA00022840"/>
    </source>
</evidence>
<dbReference type="EMBL" id="FNDU01000006">
    <property type="protein sequence ID" value="SDI28119.1"/>
    <property type="molecule type" value="Genomic_DNA"/>
</dbReference>
<evidence type="ECO:0000256" key="2">
    <source>
        <dbReference type="ARBA" id="ARBA00022741"/>
    </source>
</evidence>
<dbReference type="GO" id="GO:0016874">
    <property type="term" value="F:ligase activity"/>
    <property type="evidence" value="ECO:0007669"/>
    <property type="project" value="UniProtKB-KW"/>
</dbReference>
<dbReference type="Proteomes" id="UP000199017">
    <property type="component" value="Unassembled WGS sequence"/>
</dbReference>
<evidence type="ECO:0000256" key="1">
    <source>
        <dbReference type="ARBA" id="ARBA00022598"/>
    </source>
</evidence>
<dbReference type="PANTHER" id="PTHR43585:SF2">
    <property type="entry name" value="ATP-GRASP ENZYME FSQD"/>
    <property type="match status" value="1"/>
</dbReference>
<dbReference type="SUPFAM" id="SSF56059">
    <property type="entry name" value="Glutathione synthetase ATP-binding domain-like"/>
    <property type="match status" value="1"/>
</dbReference>
<keyword evidence="7" id="KW-1185">Reference proteome</keyword>
<feature type="domain" description="ATP-grasp" evidence="5">
    <location>
        <begin position="125"/>
        <end position="317"/>
    </location>
</feature>
<reference evidence="6 7" key="1">
    <citation type="submission" date="2016-10" db="EMBL/GenBank/DDBJ databases">
        <authorList>
            <person name="de Groot N.N."/>
        </authorList>
    </citation>
    <scope>NUCLEOTIDE SEQUENCE [LARGE SCALE GENOMIC DNA]</scope>
    <source>
        <strain evidence="7">P4B,CCM 7963,CECT 7998,DSM 25260,IBRC-M 10614,KCTC 13821</strain>
    </source>
</reference>
<gene>
    <name evidence="6" type="ORF">SAMN05216352_106120</name>
</gene>